<proteinExistence type="predicted"/>
<keyword evidence="2" id="KW-1185">Reference proteome</keyword>
<organism evidence="1 2">
    <name type="scientific">Saguinus oedipus</name>
    <name type="common">Cotton-top tamarin</name>
    <name type="synonym">Oedipomidas oedipus</name>
    <dbReference type="NCBI Taxonomy" id="9490"/>
    <lineage>
        <taxon>Eukaryota</taxon>
        <taxon>Metazoa</taxon>
        <taxon>Chordata</taxon>
        <taxon>Craniata</taxon>
        <taxon>Vertebrata</taxon>
        <taxon>Euteleostomi</taxon>
        <taxon>Mammalia</taxon>
        <taxon>Eutheria</taxon>
        <taxon>Euarchontoglires</taxon>
        <taxon>Primates</taxon>
        <taxon>Haplorrhini</taxon>
        <taxon>Platyrrhini</taxon>
        <taxon>Cebidae</taxon>
        <taxon>Callitrichinae</taxon>
        <taxon>Saguinus</taxon>
    </lineage>
</organism>
<accession>A0ABQ9VZK2</accession>
<gene>
    <name evidence="1" type="ORF">P7K49_008515</name>
</gene>
<sequence>MVRPTGVSPNFHPGPCYYLLGPAGASAQIYMDNPPCPTVWQGSCGPWVGRMSSASSSDCCADWTVKMTETPKITRQINAKDKSISLLNQAHRNQSISLLNQAHRNQSISLLSYKKRASRTLKAEVEPLLCTSLGATKD</sequence>
<evidence type="ECO:0000313" key="2">
    <source>
        <dbReference type="Proteomes" id="UP001266305"/>
    </source>
</evidence>
<reference evidence="1 2" key="1">
    <citation type="submission" date="2023-05" db="EMBL/GenBank/DDBJ databases">
        <title>B98-5 Cell Line De Novo Hybrid Assembly: An Optical Mapping Approach.</title>
        <authorList>
            <person name="Kananen K."/>
            <person name="Auerbach J.A."/>
            <person name="Kautto E."/>
            <person name="Blachly J.S."/>
        </authorList>
    </citation>
    <scope>NUCLEOTIDE SEQUENCE [LARGE SCALE GENOMIC DNA]</scope>
    <source>
        <strain evidence="1">B95-8</strain>
        <tissue evidence="1">Cell line</tissue>
    </source>
</reference>
<dbReference type="EMBL" id="JASSZA010000004">
    <property type="protein sequence ID" value="KAK2114249.1"/>
    <property type="molecule type" value="Genomic_DNA"/>
</dbReference>
<name>A0ABQ9VZK2_SAGOE</name>
<evidence type="ECO:0000313" key="1">
    <source>
        <dbReference type="EMBL" id="KAK2114249.1"/>
    </source>
</evidence>
<dbReference type="Proteomes" id="UP001266305">
    <property type="component" value="Unassembled WGS sequence"/>
</dbReference>
<protein>
    <submittedName>
        <fullName evidence="1">Uncharacterized protein</fullName>
    </submittedName>
</protein>
<comment type="caution">
    <text evidence="1">The sequence shown here is derived from an EMBL/GenBank/DDBJ whole genome shotgun (WGS) entry which is preliminary data.</text>
</comment>